<dbReference type="Proteomes" id="UP000075225">
    <property type="component" value="Unassembled WGS sequence"/>
</dbReference>
<accession>A0A151HIS8</accession>
<name>A0A151HIS8_TOXGO</name>
<dbReference type="InterPro" id="IPR003409">
    <property type="entry name" value="MORN"/>
</dbReference>
<dbReference type="SMART" id="SM00698">
    <property type="entry name" value="MORN"/>
    <property type="match status" value="3"/>
</dbReference>
<gene>
    <name evidence="2" type="ORF">TGPRC2_424130</name>
</gene>
<evidence type="ECO:0000256" key="1">
    <source>
        <dbReference type="ARBA" id="ARBA00022737"/>
    </source>
</evidence>
<evidence type="ECO:0000313" key="2">
    <source>
        <dbReference type="EMBL" id="KYK69236.1"/>
    </source>
</evidence>
<dbReference type="VEuPathDB" id="ToxoDB:TGPRC2_424130"/>
<evidence type="ECO:0000313" key="3">
    <source>
        <dbReference type="Proteomes" id="UP000075225"/>
    </source>
</evidence>
<dbReference type="AlphaFoldDB" id="A0A151HIS8"/>
<sequence length="206" mass="22816">MRNNMVVYDGLWRDDVPDGRGTFVNEEGTYEGEVCRGKRHGKGRFTFFRETTDAGEICFYEGDWDNDLPHGVGKLRSPCGNEGAFLFVRGCIDPNLKTKRADKGGGTLELPSVGCSPSISPNSAWWKAGTSRLNRNHLKSTLDDEHTRFGNVYESQTFAFGVTPKGCPLRSNLGVALPVPFPELLELNEDKGTPFVLRTPSGRRIS</sequence>
<protein>
    <submittedName>
        <fullName evidence="2">MORN repeat protein</fullName>
    </submittedName>
</protein>
<keyword evidence="1" id="KW-0677">Repeat</keyword>
<comment type="caution">
    <text evidence="2">The sequence shown here is derived from an EMBL/GenBank/DDBJ whole genome shotgun (WGS) entry which is preliminary data.</text>
</comment>
<dbReference type="Gene3D" id="2.20.110.10">
    <property type="entry name" value="Histone H3 K4-specific methyltransferase SET7/9 N-terminal domain"/>
    <property type="match status" value="1"/>
</dbReference>
<proteinExistence type="predicted"/>
<dbReference type="SUPFAM" id="SSF82185">
    <property type="entry name" value="Histone H3 K4-specific methyltransferase SET7/9 N-terminal domain"/>
    <property type="match status" value="1"/>
</dbReference>
<dbReference type="Pfam" id="PF02493">
    <property type="entry name" value="MORN"/>
    <property type="match status" value="3"/>
</dbReference>
<dbReference type="EMBL" id="AHZP02000862">
    <property type="protein sequence ID" value="KYK69236.1"/>
    <property type="molecule type" value="Genomic_DNA"/>
</dbReference>
<dbReference type="PANTHER" id="PTHR43215">
    <property type="entry name" value="RADIAL SPOKE HEAD 1 HOMOLOG"/>
    <property type="match status" value="1"/>
</dbReference>
<reference evidence="3" key="1">
    <citation type="submission" date="2016-03" db="EMBL/GenBank/DDBJ databases">
        <authorList>
            <person name="Sibley D."/>
            <person name="Venepally P."/>
            <person name="Karamycheva S."/>
            <person name="Hadjithomas M."/>
            <person name="Khan A."/>
            <person name="Brunk B."/>
            <person name="Roos D."/>
            <person name="Caler E."/>
            <person name="Lorenzi H."/>
        </authorList>
    </citation>
    <scope>NUCLEOTIDE SEQUENCE [LARGE SCALE GENOMIC DNA]</scope>
    <source>
        <strain evidence="3">TgCatPRC2</strain>
    </source>
</reference>
<dbReference type="GO" id="GO:0005829">
    <property type="term" value="C:cytosol"/>
    <property type="evidence" value="ECO:0007669"/>
    <property type="project" value="TreeGrafter"/>
</dbReference>
<dbReference type="PANTHER" id="PTHR43215:SF14">
    <property type="entry name" value="RADIAL SPOKE HEAD 1 HOMOLOG"/>
    <property type="match status" value="1"/>
</dbReference>
<organism evidence="2 3">
    <name type="scientific">Toxoplasma gondii TgCatPRC2</name>
    <dbReference type="NCBI Taxonomy" id="1130821"/>
    <lineage>
        <taxon>Eukaryota</taxon>
        <taxon>Sar</taxon>
        <taxon>Alveolata</taxon>
        <taxon>Apicomplexa</taxon>
        <taxon>Conoidasida</taxon>
        <taxon>Coccidia</taxon>
        <taxon>Eucoccidiorida</taxon>
        <taxon>Eimeriorina</taxon>
        <taxon>Sarcocystidae</taxon>
        <taxon>Toxoplasma</taxon>
    </lineage>
</organism>